<feature type="transmembrane region" description="Helical" evidence="1">
    <location>
        <begin position="21"/>
        <end position="47"/>
    </location>
</feature>
<evidence type="ECO:0000313" key="2">
    <source>
        <dbReference type="EMBL" id="OGZ67387.1"/>
    </source>
</evidence>
<evidence type="ECO:0000256" key="1">
    <source>
        <dbReference type="SAM" id="Phobius"/>
    </source>
</evidence>
<reference evidence="2 3" key="1">
    <citation type="journal article" date="2016" name="Nat. Commun.">
        <title>Thousands of microbial genomes shed light on interconnected biogeochemical processes in an aquifer system.</title>
        <authorList>
            <person name="Anantharaman K."/>
            <person name="Brown C.T."/>
            <person name="Hug L.A."/>
            <person name="Sharon I."/>
            <person name="Castelle C.J."/>
            <person name="Probst A.J."/>
            <person name="Thomas B.C."/>
            <person name="Singh A."/>
            <person name="Wilkins M.J."/>
            <person name="Karaoz U."/>
            <person name="Brodie E.L."/>
            <person name="Williams K.H."/>
            <person name="Hubbard S.S."/>
            <person name="Banfield J.F."/>
        </authorList>
    </citation>
    <scope>NUCLEOTIDE SEQUENCE [LARGE SCALE GENOMIC DNA]</scope>
</reference>
<protein>
    <recommendedName>
        <fullName evidence="4">Fimbrial assembly protein</fullName>
    </recommendedName>
</protein>
<dbReference type="EMBL" id="MHOR01000010">
    <property type="protein sequence ID" value="OGZ67387.1"/>
    <property type="molecule type" value="Genomic_DNA"/>
</dbReference>
<evidence type="ECO:0008006" key="4">
    <source>
        <dbReference type="Google" id="ProtNLM"/>
    </source>
</evidence>
<evidence type="ECO:0000313" key="3">
    <source>
        <dbReference type="Proteomes" id="UP000178380"/>
    </source>
</evidence>
<keyword evidence="1" id="KW-1133">Transmembrane helix</keyword>
<proteinExistence type="predicted"/>
<comment type="caution">
    <text evidence="2">The sequence shown here is derived from an EMBL/GenBank/DDBJ whole genome shotgun (WGS) entry which is preliminary data.</text>
</comment>
<name>A0A1G2HY51_9BACT</name>
<dbReference type="Proteomes" id="UP000178380">
    <property type="component" value="Unassembled WGS sequence"/>
</dbReference>
<gene>
    <name evidence="2" type="ORF">A3C58_03805</name>
</gene>
<keyword evidence="1" id="KW-0812">Transmembrane</keyword>
<dbReference type="STRING" id="1802205.A3C58_03805"/>
<keyword evidence="1" id="KW-0472">Membrane</keyword>
<organism evidence="2 3">
    <name type="scientific">Candidatus Staskawiczbacteria bacterium RIFCSPHIGHO2_02_FULL_34_10</name>
    <dbReference type="NCBI Taxonomy" id="1802205"/>
    <lineage>
        <taxon>Bacteria</taxon>
        <taxon>Candidatus Staskawicziibacteriota</taxon>
    </lineage>
</organism>
<sequence length="185" mass="21513">MINLLPPEEKEALRVERNKNLIIVLSYIVIISLICMALVLFSLRLYILEDVNYQKDALVNAEKEYKTSEFLALKENIIKYNKDLSSVNSFYQNSVYLSDMFKTILSVQKPSGLYFTNIDMKRSKESKKVSVIISGKSDNRDNLLVFKKNIESNEKIKNVNFPLNSWIKPIDITFNLTFEILKDEN</sequence>
<accession>A0A1G2HY51</accession>
<dbReference type="AlphaFoldDB" id="A0A1G2HY51"/>